<dbReference type="PANTHER" id="PTHR35370">
    <property type="entry name" value="CYTOPLASMIC PROTEIN-RELATED-RELATED"/>
    <property type="match status" value="1"/>
</dbReference>
<gene>
    <name evidence="1" type="ORF">ACPOL_4094</name>
</gene>
<dbReference type="Pfam" id="PF05947">
    <property type="entry name" value="T6SS_TssF"/>
    <property type="match status" value="1"/>
</dbReference>
<dbReference type="KEGG" id="abas:ACPOL_4094"/>
<evidence type="ECO:0000313" key="2">
    <source>
        <dbReference type="Proteomes" id="UP000253606"/>
    </source>
</evidence>
<dbReference type="PANTHER" id="PTHR35370:SF1">
    <property type="entry name" value="TYPE VI SECRETION SYSTEM COMPONENT TSSF1"/>
    <property type="match status" value="1"/>
</dbReference>
<name>A0A2Z5G2L4_9BACT</name>
<dbReference type="InterPro" id="IPR010272">
    <property type="entry name" value="T6SS_TssF"/>
</dbReference>
<dbReference type="EMBL" id="CP030840">
    <property type="protein sequence ID" value="AXC13371.1"/>
    <property type="molecule type" value="Genomic_DNA"/>
</dbReference>
<evidence type="ECO:0000313" key="1">
    <source>
        <dbReference type="EMBL" id="AXC13371.1"/>
    </source>
</evidence>
<organism evidence="1 2">
    <name type="scientific">Acidisarcina polymorpha</name>
    <dbReference type="NCBI Taxonomy" id="2211140"/>
    <lineage>
        <taxon>Bacteria</taxon>
        <taxon>Pseudomonadati</taxon>
        <taxon>Acidobacteriota</taxon>
        <taxon>Terriglobia</taxon>
        <taxon>Terriglobales</taxon>
        <taxon>Acidobacteriaceae</taxon>
        <taxon>Acidisarcina</taxon>
    </lineage>
</organism>
<protein>
    <submittedName>
        <fullName evidence="1">Protein ImpG/VasA</fullName>
    </submittedName>
</protein>
<dbReference type="NCBIfam" id="TIGR03359">
    <property type="entry name" value="VI_chp_6"/>
    <property type="match status" value="1"/>
</dbReference>
<dbReference type="PIRSF" id="PIRSF028304">
    <property type="entry name" value="UCP028304"/>
    <property type="match status" value="1"/>
</dbReference>
<reference evidence="1 2" key="1">
    <citation type="journal article" date="2018" name="Front. Microbiol.">
        <title>Hydrolytic Capabilities as a Key to Environmental Success: Chitinolytic and Cellulolytic Acidobacteria From Acidic Sub-arctic Soils and Boreal Peatlands.</title>
        <authorList>
            <person name="Belova S.E."/>
            <person name="Ravin N.V."/>
            <person name="Pankratov T.A."/>
            <person name="Rakitin A.L."/>
            <person name="Ivanova A.A."/>
            <person name="Beletsky A.V."/>
            <person name="Mardanov A.V."/>
            <person name="Sinninghe Damste J.S."/>
            <person name="Dedysh S.N."/>
        </authorList>
    </citation>
    <scope>NUCLEOTIDE SEQUENCE [LARGE SCALE GENOMIC DNA]</scope>
    <source>
        <strain evidence="1 2">SBC82</strain>
    </source>
</reference>
<keyword evidence="2" id="KW-1185">Reference proteome</keyword>
<dbReference type="AlphaFoldDB" id="A0A2Z5G2L4"/>
<proteinExistence type="predicted"/>
<accession>A0A2Z5G2L4</accession>
<sequence length="599" mass="66927">MRQMGAEFAKKYPAVAGRLQLEPDRCADPHVERLLEAFSFLAARIHLRLDDDFPELTEGFLDVVYPHFLRPMPAMTVAEFSSDETGSNKGNSVTVPAGVQLTAKRTTDGVPCKFRTGYPVTLWPIEVKECAWRRPEQIPSPPRVGDAAAVLRVVLKARREVLFSKLEMDTLAFYLAGERGVALPLYELLSHNLRRIVVRSPERPTGKTVSLDRSGLRAMGFAADESLLPYPQRSFHGYRLLQEYFSFHEKFLFFQLCNLRPAIEAVDAGEDLEILFYVSQFEQPERMQMLEVGVSSETIRLGCTPIINLFSHAAEPVLLSQARHQYPVSVSARSRTGIEIFSIDSILATNPSRRTSVTLPPLFEHRFRAIPARAPVYWRSTRKYSEIDNRRPSDVYVSIVDAEGAMTEPNAEVLTVQCTCTNHDLPARLPFGDPDGDFYWEGGAGIGKIRALHRPTPTYPSPSGAGQTWSLISQLSLNHLSLGEAGLAAFQEILKLHNFTAATHFEKQIAGIVSMTTKKHIALMQTEFGSTAARGTRVEIELDESHFPGGGAYLFSAILDRFFGLYVSMNSFSQLAVRTNMRKEALEEWSPRAGSQSLI</sequence>
<dbReference type="Proteomes" id="UP000253606">
    <property type="component" value="Chromosome"/>
</dbReference>